<dbReference type="EC" id="4.1.2.48" evidence="5"/>
<keyword evidence="4 5" id="KW-0663">Pyridoxal phosphate</keyword>
<dbReference type="Proteomes" id="UP001230978">
    <property type="component" value="Chromosome"/>
</dbReference>
<comment type="similarity">
    <text evidence="2 5">Belongs to the threonine aldolase family.</text>
</comment>
<organism evidence="7 8">
    <name type="scientific">Fuscovulum ytuae</name>
    <dbReference type="NCBI Taxonomy" id="3042299"/>
    <lineage>
        <taxon>Bacteria</taxon>
        <taxon>Pseudomonadati</taxon>
        <taxon>Pseudomonadota</taxon>
        <taxon>Alphaproteobacteria</taxon>
        <taxon>Rhodobacterales</taxon>
        <taxon>Paracoccaceae</taxon>
        <taxon>Fuscovulum</taxon>
    </lineage>
</organism>
<comment type="function">
    <text evidence="5">Catalyzes the cleavage of L-allo-threonine and L-threonine to glycine and acetaldehyde.</text>
</comment>
<evidence type="ECO:0000256" key="3">
    <source>
        <dbReference type="ARBA" id="ARBA00011881"/>
    </source>
</evidence>
<comment type="catalytic activity">
    <reaction evidence="5">
        <text>L-threonine = acetaldehyde + glycine</text>
        <dbReference type="Rhea" id="RHEA:19625"/>
        <dbReference type="ChEBI" id="CHEBI:15343"/>
        <dbReference type="ChEBI" id="CHEBI:57305"/>
        <dbReference type="ChEBI" id="CHEBI:57926"/>
        <dbReference type="EC" id="4.1.2.48"/>
    </reaction>
</comment>
<proteinExistence type="inferred from homology"/>
<evidence type="ECO:0000256" key="2">
    <source>
        <dbReference type="ARBA" id="ARBA00006966"/>
    </source>
</evidence>
<dbReference type="InterPro" id="IPR015422">
    <property type="entry name" value="PyrdxlP-dep_Trfase_small"/>
</dbReference>
<dbReference type="Gene3D" id="3.40.640.10">
    <property type="entry name" value="Type I PLP-dependent aspartate aminotransferase-like (Major domain)"/>
    <property type="match status" value="1"/>
</dbReference>
<dbReference type="InterPro" id="IPR015421">
    <property type="entry name" value="PyrdxlP-dep_Trfase_major"/>
</dbReference>
<dbReference type="SUPFAM" id="SSF53383">
    <property type="entry name" value="PLP-dependent transferases"/>
    <property type="match status" value="1"/>
</dbReference>
<gene>
    <name evidence="7" type="ORF">QF092_09870</name>
</gene>
<evidence type="ECO:0000256" key="4">
    <source>
        <dbReference type="ARBA" id="ARBA00022898"/>
    </source>
</evidence>
<dbReference type="PANTHER" id="PTHR48097">
    <property type="entry name" value="L-THREONINE ALDOLASE-RELATED"/>
    <property type="match status" value="1"/>
</dbReference>
<keyword evidence="5 7" id="KW-0456">Lyase</keyword>
<dbReference type="GO" id="GO:0016829">
    <property type="term" value="F:lyase activity"/>
    <property type="evidence" value="ECO:0007669"/>
    <property type="project" value="UniProtKB-KW"/>
</dbReference>
<name>A0ABY8Q1L0_9RHOB</name>
<keyword evidence="8" id="KW-1185">Reference proteome</keyword>
<accession>A0ABY8Q1L0</accession>
<comment type="cofactor">
    <cofactor evidence="1 5">
        <name>pyridoxal 5'-phosphate</name>
        <dbReference type="ChEBI" id="CHEBI:597326"/>
    </cofactor>
</comment>
<dbReference type="Gene3D" id="3.90.1150.10">
    <property type="entry name" value="Aspartate Aminotransferase, domain 1"/>
    <property type="match status" value="1"/>
</dbReference>
<evidence type="ECO:0000313" key="7">
    <source>
        <dbReference type="EMBL" id="WGV14611.1"/>
    </source>
</evidence>
<evidence type="ECO:0000313" key="8">
    <source>
        <dbReference type="Proteomes" id="UP001230978"/>
    </source>
</evidence>
<evidence type="ECO:0000259" key="6">
    <source>
        <dbReference type="Pfam" id="PF01212"/>
    </source>
</evidence>
<dbReference type="InterPro" id="IPR001597">
    <property type="entry name" value="ArAA_b-elim_lyase/Thr_aldolase"/>
</dbReference>
<evidence type="ECO:0000256" key="1">
    <source>
        <dbReference type="ARBA" id="ARBA00001933"/>
    </source>
</evidence>
<dbReference type="RefSeq" id="WP_281463733.1">
    <property type="nucleotide sequence ID" value="NZ_CP124535.1"/>
</dbReference>
<protein>
    <recommendedName>
        <fullName evidence="5">L-threonine aldolase</fullName>
        <ecNumber evidence="5">4.1.2.48</ecNumber>
    </recommendedName>
</protein>
<dbReference type="EMBL" id="CP124535">
    <property type="protein sequence ID" value="WGV14611.1"/>
    <property type="molecule type" value="Genomic_DNA"/>
</dbReference>
<dbReference type="PANTHER" id="PTHR48097:SF5">
    <property type="entry name" value="LOW SPECIFICITY L-THREONINE ALDOLASE"/>
    <property type="match status" value="1"/>
</dbReference>
<comment type="catalytic activity">
    <reaction evidence="5">
        <text>L-allo-threonine = acetaldehyde + glycine</text>
        <dbReference type="Rhea" id="RHEA:26209"/>
        <dbReference type="ChEBI" id="CHEBI:15343"/>
        <dbReference type="ChEBI" id="CHEBI:57305"/>
        <dbReference type="ChEBI" id="CHEBI:58585"/>
        <dbReference type="EC" id="4.1.2.48"/>
    </reaction>
</comment>
<reference evidence="7 8" key="1">
    <citation type="submission" date="2023-04" db="EMBL/GenBank/DDBJ databases">
        <title>YMD61, complete Genome.</title>
        <authorList>
            <person name="Zhang J."/>
        </authorList>
    </citation>
    <scope>NUCLEOTIDE SEQUENCE [LARGE SCALE GENOMIC DNA]</scope>
    <source>
        <strain evidence="7 8">YMD61</strain>
    </source>
</reference>
<feature type="domain" description="Aromatic amino acid beta-eliminating lyase/threonine aldolase" evidence="6">
    <location>
        <begin position="3"/>
        <end position="291"/>
    </location>
</feature>
<dbReference type="InterPro" id="IPR026273">
    <property type="entry name" value="Low_specificity_L-TA_bact"/>
</dbReference>
<comment type="subunit">
    <text evidence="3">Homotetramer.</text>
</comment>
<dbReference type="InterPro" id="IPR015424">
    <property type="entry name" value="PyrdxlP-dep_Trfase"/>
</dbReference>
<evidence type="ECO:0000256" key="5">
    <source>
        <dbReference type="PIRNR" id="PIRNR038940"/>
    </source>
</evidence>
<dbReference type="Pfam" id="PF01212">
    <property type="entry name" value="Beta_elim_lyase"/>
    <property type="match status" value="1"/>
</dbReference>
<dbReference type="PIRSF" id="PIRSF038940">
    <property type="entry name" value="Low_specificity_LTA"/>
    <property type="match status" value="1"/>
</dbReference>
<sequence>MFFASDNTSGVPAEIMAALARANEGYARSYGADDIMARVTAHLRSLFDAPEAVVHLVATGTAANALALATLTPPWGAVFCHRHAHIAEDECGAPEFYTNGAKLALIDGDHGKITPAALTEALATTGASGVHGVQRGCLSLTNVTEAGTMYSPAEIAALTAIAKGHGLPCHLDGARFANALVATGATPAEMTWQAGIDALSFGGTKNGLLGVEAVILFDPAKSWELELRRKRGGHLFSKHRFLSAQMEAYLQDDLWLRLATHANAMGQRLAQGIAATQGAALTHPAHANMVFANWEPGGHARLHKAGAIYYDLRPLPDGRETARMVASWNTAEDHVDRFLAALAP</sequence>